<keyword evidence="1" id="KW-1133">Transmembrane helix</keyword>
<feature type="transmembrane region" description="Helical" evidence="1">
    <location>
        <begin position="122"/>
        <end position="142"/>
    </location>
</feature>
<keyword evidence="1" id="KW-0812">Transmembrane</keyword>
<evidence type="ECO:0000313" key="2">
    <source>
        <dbReference type="EMBL" id="PYC48806.1"/>
    </source>
</evidence>
<dbReference type="EMBL" id="QFVT01000002">
    <property type="protein sequence ID" value="PYC48806.1"/>
    <property type="molecule type" value="Genomic_DNA"/>
</dbReference>
<dbReference type="OrthoDB" id="344976at2"/>
<organism evidence="2 3">
    <name type="scientific">Litorivita pollutaquae</name>
    <dbReference type="NCBI Taxonomy" id="2200892"/>
    <lineage>
        <taxon>Bacteria</taxon>
        <taxon>Pseudomonadati</taxon>
        <taxon>Pseudomonadota</taxon>
        <taxon>Alphaproteobacteria</taxon>
        <taxon>Rhodobacterales</taxon>
        <taxon>Paracoccaceae</taxon>
        <taxon>Litorivita</taxon>
    </lineage>
</organism>
<keyword evidence="3" id="KW-1185">Reference proteome</keyword>
<evidence type="ECO:0000256" key="1">
    <source>
        <dbReference type="SAM" id="Phobius"/>
    </source>
</evidence>
<accession>A0A2V4NUW0</accession>
<protein>
    <recommendedName>
        <fullName evidence="4">DUF3995 domain-containing protein</fullName>
    </recommendedName>
</protein>
<sequence>MRLLADGISVALVGIAALHGLWALRIWWPLRDETALARAVVGRAGIIKMPTPAACWAMVMVLLAAALWLQFPLDSGGLRGALVALGLAVMSALCFARGLGAYVPALRRSRSEEPFATFDRRYYAPLCLVLGGSVGLVLLTHLI</sequence>
<gene>
    <name evidence="2" type="ORF">DI396_01530</name>
</gene>
<dbReference type="RefSeq" id="WP_110794385.1">
    <property type="nucleotide sequence ID" value="NZ_KZ826481.1"/>
</dbReference>
<dbReference type="InterPro" id="IPR025058">
    <property type="entry name" value="DUF3995"/>
</dbReference>
<reference evidence="2 3" key="1">
    <citation type="submission" date="2018-05" db="EMBL/GenBank/DDBJ databases">
        <title>Oceanovita maritima gen. nov., sp. nov., a marine bacterium in the family Rhodobacteraceae isolated from surface seawater of Lundu port Xiamen, China.</title>
        <authorList>
            <person name="Hetharua B.H."/>
            <person name="Min D."/>
            <person name="Liao H."/>
            <person name="Tian Y."/>
        </authorList>
    </citation>
    <scope>NUCLEOTIDE SEQUENCE [LARGE SCALE GENOMIC DNA]</scope>
    <source>
        <strain evidence="2 3">FSX-11</strain>
    </source>
</reference>
<dbReference type="Pfam" id="PF13160">
    <property type="entry name" value="DUF3995"/>
    <property type="match status" value="1"/>
</dbReference>
<dbReference type="AlphaFoldDB" id="A0A2V4NUW0"/>
<feature type="transmembrane region" description="Helical" evidence="1">
    <location>
        <begin position="81"/>
        <end position="102"/>
    </location>
</feature>
<proteinExistence type="predicted"/>
<dbReference type="Proteomes" id="UP000248012">
    <property type="component" value="Unassembled WGS sequence"/>
</dbReference>
<feature type="transmembrane region" description="Helical" evidence="1">
    <location>
        <begin position="47"/>
        <end position="69"/>
    </location>
</feature>
<name>A0A2V4NUW0_9RHOB</name>
<evidence type="ECO:0008006" key="4">
    <source>
        <dbReference type="Google" id="ProtNLM"/>
    </source>
</evidence>
<comment type="caution">
    <text evidence="2">The sequence shown here is derived from an EMBL/GenBank/DDBJ whole genome shotgun (WGS) entry which is preliminary data.</text>
</comment>
<keyword evidence="1" id="KW-0472">Membrane</keyword>
<evidence type="ECO:0000313" key="3">
    <source>
        <dbReference type="Proteomes" id="UP000248012"/>
    </source>
</evidence>